<organism evidence="3 4">
    <name type="scientific">Nocardioides soli</name>
    <dbReference type="NCBI Taxonomy" id="1036020"/>
    <lineage>
        <taxon>Bacteria</taxon>
        <taxon>Bacillati</taxon>
        <taxon>Actinomycetota</taxon>
        <taxon>Actinomycetes</taxon>
        <taxon>Propionibacteriales</taxon>
        <taxon>Nocardioidaceae</taxon>
        <taxon>Nocardioides</taxon>
    </lineage>
</organism>
<dbReference type="InterPro" id="IPR035965">
    <property type="entry name" value="PAS-like_dom_sf"/>
</dbReference>
<dbReference type="PANTHER" id="PTHR35526">
    <property type="entry name" value="ANTI-SIGMA-F FACTOR RSBW-RELATED"/>
    <property type="match status" value="1"/>
</dbReference>
<reference evidence="3 4" key="1">
    <citation type="submission" date="2020-08" db="EMBL/GenBank/DDBJ databases">
        <title>Sequencing the genomes of 1000 actinobacteria strains.</title>
        <authorList>
            <person name="Klenk H.-P."/>
        </authorList>
    </citation>
    <scope>NUCLEOTIDE SEQUENCE [LARGE SCALE GENOMIC DNA]</scope>
    <source>
        <strain evidence="3 4">DSM 105498</strain>
    </source>
</reference>
<dbReference type="GO" id="GO:0004674">
    <property type="term" value="F:protein serine/threonine kinase activity"/>
    <property type="evidence" value="ECO:0007669"/>
    <property type="project" value="UniProtKB-KW"/>
</dbReference>
<dbReference type="SUPFAM" id="SSF55874">
    <property type="entry name" value="ATPase domain of HSP90 chaperone/DNA topoisomerase II/histidine kinase"/>
    <property type="match status" value="1"/>
</dbReference>
<dbReference type="SUPFAM" id="SSF55785">
    <property type="entry name" value="PYP-like sensor domain (PAS domain)"/>
    <property type="match status" value="1"/>
</dbReference>
<keyword evidence="1" id="KW-0418">Kinase</keyword>
<dbReference type="Gene3D" id="3.30.565.10">
    <property type="entry name" value="Histidine kinase-like ATPase, C-terminal domain"/>
    <property type="match status" value="1"/>
</dbReference>
<dbReference type="NCBIfam" id="TIGR00229">
    <property type="entry name" value="sensory_box"/>
    <property type="match status" value="1"/>
</dbReference>
<comment type="caution">
    <text evidence="3">The sequence shown here is derived from an EMBL/GenBank/DDBJ whole genome shotgun (WGS) entry which is preliminary data.</text>
</comment>
<dbReference type="AlphaFoldDB" id="A0A7W4VU53"/>
<dbReference type="InterPro" id="IPR036890">
    <property type="entry name" value="HATPase_C_sf"/>
</dbReference>
<dbReference type="CDD" id="cd16936">
    <property type="entry name" value="HATPase_RsbW-like"/>
    <property type="match status" value="1"/>
</dbReference>
<evidence type="ECO:0000313" key="3">
    <source>
        <dbReference type="EMBL" id="MBB3041842.1"/>
    </source>
</evidence>
<dbReference type="Gene3D" id="3.30.450.20">
    <property type="entry name" value="PAS domain"/>
    <property type="match status" value="1"/>
</dbReference>
<dbReference type="Pfam" id="PF13426">
    <property type="entry name" value="PAS_9"/>
    <property type="match status" value="1"/>
</dbReference>
<evidence type="ECO:0000256" key="1">
    <source>
        <dbReference type="ARBA" id="ARBA00022527"/>
    </source>
</evidence>
<gene>
    <name evidence="3" type="ORF">FHU40_001643</name>
</gene>
<keyword evidence="4" id="KW-1185">Reference proteome</keyword>
<dbReference type="InterPro" id="IPR000014">
    <property type="entry name" value="PAS"/>
</dbReference>
<sequence length="436" mass="45864">MGGHVAVARQRFDPVPECAGAARRLVRELLLRTDSDDLVDAAELVVSELVTNALLHTATVIEVSADVDETGLLIEVADGSSTMPAERDFASLSGTGRGLGLVHELTATWGVRPVPDGKVVWARVTADPVPPAPARAPDPPGPEADREVDGSVAVELRNLPLLMHLAWHEHAETLLRDYLLSRLEDDEAAALAEHAVVSAALALLHEQVPAPVLPGGVDTLDDVAGLLTSVAEPAATLAEGLLRLPSGAAASFAIMDQVLDAAVAMAETDRLLAAPMQPELRALRRWLCGQVESQTAGAAPVPWSSPASLPAPGSGVDTADWDHAPIDRAVRAVVAVDDTDRVIAVSDAALGLLGYAGPDDLVGRRLLALIPVRFHQGHLAGFTRYLTHGRDPLIGTPVVVPFVRADGTEITLEMLVEVLSVADGRRVFVATLRDPS</sequence>
<keyword evidence="1" id="KW-0723">Serine/threonine-protein kinase</keyword>
<dbReference type="RefSeq" id="WP_183591701.1">
    <property type="nucleotide sequence ID" value="NZ_JACHWR010000001.1"/>
</dbReference>
<dbReference type="EMBL" id="JACHWR010000001">
    <property type="protein sequence ID" value="MBB3041842.1"/>
    <property type="molecule type" value="Genomic_DNA"/>
</dbReference>
<accession>A0A7W4VU53</accession>
<dbReference type="InterPro" id="IPR003594">
    <property type="entry name" value="HATPase_dom"/>
</dbReference>
<evidence type="ECO:0000313" key="4">
    <source>
        <dbReference type="Proteomes" id="UP000589626"/>
    </source>
</evidence>
<dbReference type="InterPro" id="IPR050267">
    <property type="entry name" value="Anti-sigma-factor_SerPK"/>
</dbReference>
<dbReference type="Pfam" id="PF13581">
    <property type="entry name" value="HATPase_c_2"/>
    <property type="match status" value="1"/>
</dbReference>
<keyword evidence="1" id="KW-0808">Transferase</keyword>
<dbReference type="SMART" id="SM00091">
    <property type="entry name" value="PAS"/>
    <property type="match status" value="1"/>
</dbReference>
<feature type="domain" description="PAS" evidence="2">
    <location>
        <begin position="320"/>
        <end position="387"/>
    </location>
</feature>
<dbReference type="CDD" id="cd00130">
    <property type="entry name" value="PAS"/>
    <property type="match status" value="1"/>
</dbReference>
<evidence type="ECO:0000259" key="2">
    <source>
        <dbReference type="SMART" id="SM00091"/>
    </source>
</evidence>
<protein>
    <submittedName>
        <fullName evidence="3">PAS domain S-box-containing protein</fullName>
    </submittedName>
</protein>
<dbReference type="Proteomes" id="UP000589626">
    <property type="component" value="Unassembled WGS sequence"/>
</dbReference>
<proteinExistence type="predicted"/>
<name>A0A7W4VU53_9ACTN</name>
<dbReference type="PANTHER" id="PTHR35526:SF3">
    <property type="entry name" value="ANTI-SIGMA-F FACTOR RSBW"/>
    <property type="match status" value="1"/>
</dbReference>